<feature type="transmembrane region" description="Helical" evidence="1">
    <location>
        <begin position="67"/>
        <end position="88"/>
    </location>
</feature>
<accession>A0AAE1TYB2</accession>
<dbReference type="AlphaFoldDB" id="A0AAE1TYB2"/>
<keyword evidence="1" id="KW-1133">Transmembrane helix</keyword>
<name>A0AAE1TYB2_9EUCA</name>
<proteinExistence type="predicted"/>
<sequence>MCPTLVPLVLECLERVNAMWGLAGKEADGWGGGKRGMRKGEIGKSGRREEGLEKVSEKDFGMGKREFEIVVGVAVVVVGVAVVVVGIVVVVVGIVVVVVGIVVVVVGIVIVVHLHKRRPTTLPLLSHCLPVPRHSYSSVNTPSLPSAVRQLQRHYAEVVRQPHLLPPPANEN</sequence>
<keyword evidence="3" id="KW-1185">Reference proteome</keyword>
<keyword evidence="1" id="KW-0812">Transmembrane</keyword>
<dbReference type="Proteomes" id="UP001292094">
    <property type="component" value="Unassembled WGS sequence"/>
</dbReference>
<comment type="caution">
    <text evidence="2">The sequence shown here is derived from an EMBL/GenBank/DDBJ whole genome shotgun (WGS) entry which is preliminary data.</text>
</comment>
<keyword evidence="1" id="KW-0472">Membrane</keyword>
<evidence type="ECO:0000313" key="2">
    <source>
        <dbReference type="EMBL" id="KAK4299570.1"/>
    </source>
</evidence>
<gene>
    <name evidence="2" type="ORF">Pmani_028160</name>
</gene>
<reference evidence="2" key="1">
    <citation type="submission" date="2023-11" db="EMBL/GenBank/DDBJ databases">
        <title>Genome assemblies of two species of porcelain crab, Petrolisthes cinctipes and Petrolisthes manimaculis (Anomura: Porcellanidae).</title>
        <authorList>
            <person name="Angst P."/>
        </authorList>
    </citation>
    <scope>NUCLEOTIDE SEQUENCE</scope>
    <source>
        <strain evidence="2">PB745_02</strain>
        <tissue evidence="2">Gill</tissue>
    </source>
</reference>
<evidence type="ECO:0000313" key="3">
    <source>
        <dbReference type="Proteomes" id="UP001292094"/>
    </source>
</evidence>
<dbReference type="EMBL" id="JAWZYT010003213">
    <property type="protein sequence ID" value="KAK4299570.1"/>
    <property type="molecule type" value="Genomic_DNA"/>
</dbReference>
<protein>
    <submittedName>
        <fullName evidence="2">Uncharacterized protein</fullName>
    </submittedName>
</protein>
<evidence type="ECO:0000256" key="1">
    <source>
        <dbReference type="SAM" id="Phobius"/>
    </source>
</evidence>
<organism evidence="2 3">
    <name type="scientific">Petrolisthes manimaculis</name>
    <dbReference type="NCBI Taxonomy" id="1843537"/>
    <lineage>
        <taxon>Eukaryota</taxon>
        <taxon>Metazoa</taxon>
        <taxon>Ecdysozoa</taxon>
        <taxon>Arthropoda</taxon>
        <taxon>Crustacea</taxon>
        <taxon>Multicrustacea</taxon>
        <taxon>Malacostraca</taxon>
        <taxon>Eumalacostraca</taxon>
        <taxon>Eucarida</taxon>
        <taxon>Decapoda</taxon>
        <taxon>Pleocyemata</taxon>
        <taxon>Anomura</taxon>
        <taxon>Galatheoidea</taxon>
        <taxon>Porcellanidae</taxon>
        <taxon>Petrolisthes</taxon>
    </lineage>
</organism>
<feature type="transmembrane region" description="Helical" evidence="1">
    <location>
        <begin position="94"/>
        <end position="114"/>
    </location>
</feature>